<dbReference type="PANTHER" id="PTHR45788">
    <property type="entry name" value="SUCCINATE/FUMARATE MITOCHONDRIAL TRANSPORTER-RELATED"/>
    <property type="match status" value="1"/>
</dbReference>
<dbReference type="SUPFAM" id="SSF103506">
    <property type="entry name" value="Mitochondrial carrier"/>
    <property type="match status" value="1"/>
</dbReference>
<organism evidence="11 12">
    <name type="scientific">Myxozyma melibiosi</name>
    <dbReference type="NCBI Taxonomy" id="54550"/>
    <lineage>
        <taxon>Eukaryota</taxon>
        <taxon>Fungi</taxon>
        <taxon>Dikarya</taxon>
        <taxon>Ascomycota</taxon>
        <taxon>Saccharomycotina</taxon>
        <taxon>Lipomycetes</taxon>
        <taxon>Lipomycetales</taxon>
        <taxon>Lipomycetaceae</taxon>
        <taxon>Myxozyma</taxon>
    </lineage>
</organism>
<dbReference type="InterPro" id="IPR018108">
    <property type="entry name" value="MCP_transmembrane"/>
</dbReference>
<feature type="repeat" description="Solcar" evidence="9">
    <location>
        <begin position="166"/>
        <end position="253"/>
    </location>
</feature>
<proteinExistence type="inferred from homology"/>
<keyword evidence="6" id="KW-1133">Transmembrane helix</keyword>
<name>A0ABR1FC93_9ASCO</name>
<evidence type="ECO:0000256" key="5">
    <source>
        <dbReference type="ARBA" id="ARBA00022737"/>
    </source>
</evidence>
<comment type="caution">
    <text evidence="11">The sequence shown here is derived from an EMBL/GenBank/DDBJ whole genome shotgun (WGS) entry which is preliminary data.</text>
</comment>
<dbReference type="InterPro" id="IPR023395">
    <property type="entry name" value="MCP_dom_sf"/>
</dbReference>
<evidence type="ECO:0000256" key="2">
    <source>
        <dbReference type="ARBA" id="ARBA00006375"/>
    </source>
</evidence>
<evidence type="ECO:0000256" key="1">
    <source>
        <dbReference type="ARBA" id="ARBA00004225"/>
    </source>
</evidence>
<dbReference type="GeneID" id="90039412"/>
<reference evidence="11 12" key="1">
    <citation type="submission" date="2024-03" db="EMBL/GenBank/DDBJ databases">
        <title>Genome-scale model development and genomic sequencing of the oleaginous clade Lipomyces.</title>
        <authorList>
            <consortium name="Lawrence Berkeley National Laboratory"/>
            <person name="Czajka J.J."/>
            <person name="Han Y."/>
            <person name="Kim J."/>
            <person name="Mondo S.J."/>
            <person name="Hofstad B.A."/>
            <person name="Robles A."/>
            <person name="Haridas S."/>
            <person name="Riley R."/>
            <person name="LaButti K."/>
            <person name="Pangilinan J."/>
            <person name="Andreopoulos W."/>
            <person name="Lipzen A."/>
            <person name="Yan J."/>
            <person name="Wang M."/>
            <person name="Ng V."/>
            <person name="Grigoriev I.V."/>
            <person name="Spatafora J.W."/>
            <person name="Magnuson J.K."/>
            <person name="Baker S.E."/>
            <person name="Pomraning K.R."/>
        </authorList>
    </citation>
    <scope>NUCLEOTIDE SEQUENCE [LARGE SCALE GENOMIC DNA]</scope>
    <source>
        <strain evidence="11 12">Phaff 52-87</strain>
    </source>
</reference>
<evidence type="ECO:0000313" key="12">
    <source>
        <dbReference type="Proteomes" id="UP001498771"/>
    </source>
</evidence>
<accession>A0ABR1FC93</accession>
<evidence type="ECO:0000256" key="8">
    <source>
        <dbReference type="ARBA" id="ARBA00023136"/>
    </source>
</evidence>
<evidence type="ECO:0000256" key="4">
    <source>
        <dbReference type="ARBA" id="ARBA00022692"/>
    </source>
</evidence>
<dbReference type="Proteomes" id="UP001498771">
    <property type="component" value="Unassembled WGS sequence"/>
</dbReference>
<dbReference type="Gene3D" id="1.50.40.10">
    <property type="entry name" value="Mitochondrial carrier domain"/>
    <property type="match status" value="1"/>
</dbReference>
<keyword evidence="7" id="KW-0496">Mitochondrion</keyword>
<keyword evidence="8 9" id="KW-0472">Membrane</keyword>
<comment type="similarity">
    <text evidence="2 10">Belongs to the mitochondrial carrier (TC 2.A.29) family.</text>
</comment>
<dbReference type="PROSITE" id="PS50920">
    <property type="entry name" value="SOLCAR"/>
    <property type="match status" value="2"/>
</dbReference>
<protein>
    <submittedName>
        <fullName evidence="11">Mitochondrial tricarboxylate transporter</fullName>
    </submittedName>
</protein>
<sequence length="302" mass="33058">MSKSKKDEGSLGQLMAAGVLAGTAEIALTYPFEYLKVRSQLPPGLSNRIGPMGKTVRIYTGQLQDEQGVVSPPKALAAGLCAGFFESVILVPFEHAKIRQISSLKKPPPGTRAVFSRIFQLHGPFGLFYGFLPTLFRQGCSSALRFTAYNSLRQMASGFVTPGERMSNTMSGSIELFACYAAVLFTMPIDVVKTRVQTFSGRQAANSSSLLCAYNIFTKEGFRPLFAGLLPRIIRVSVASVLMFQIYENAYKLTTAATNLLGIESEPSSSSGGEGEQAKVRGYRVMDLAFLFVFYVFYYEEL</sequence>
<dbReference type="PANTHER" id="PTHR45788:SF4">
    <property type="entry name" value="TRICARBOXYLATE TRANSPORT PROTEIN, MITOCHONDRIAL"/>
    <property type="match status" value="1"/>
</dbReference>
<keyword evidence="4 9" id="KW-0812">Transmembrane</keyword>
<evidence type="ECO:0000256" key="3">
    <source>
        <dbReference type="ARBA" id="ARBA00022448"/>
    </source>
</evidence>
<gene>
    <name evidence="11" type="ORF">BZA70DRAFT_286830</name>
</gene>
<comment type="subcellular location">
    <subcellularLocation>
        <location evidence="1">Mitochondrion membrane</location>
        <topology evidence="1">Multi-pass membrane protein</topology>
    </subcellularLocation>
</comment>
<dbReference type="RefSeq" id="XP_064770506.1">
    <property type="nucleotide sequence ID" value="XM_064913900.1"/>
</dbReference>
<dbReference type="InterPro" id="IPR049563">
    <property type="entry name" value="TXTP-like"/>
</dbReference>
<evidence type="ECO:0000256" key="6">
    <source>
        <dbReference type="ARBA" id="ARBA00022989"/>
    </source>
</evidence>
<evidence type="ECO:0000313" key="11">
    <source>
        <dbReference type="EMBL" id="KAK7207473.1"/>
    </source>
</evidence>
<evidence type="ECO:0000256" key="7">
    <source>
        <dbReference type="ARBA" id="ARBA00023128"/>
    </source>
</evidence>
<evidence type="ECO:0000256" key="10">
    <source>
        <dbReference type="RuleBase" id="RU000488"/>
    </source>
</evidence>
<keyword evidence="5" id="KW-0677">Repeat</keyword>
<dbReference type="Pfam" id="PF00153">
    <property type="entry name" value="Mito_carr"/>
    <property type="match status" value="2"/>
</dbReference>
<feature type="repeat" description="Solcar" evidence="9">
    <location>
        <begin position="70"/>
        <end position="155"/>
    </location>
</feature>
<evidence type="ECO:0000256" key="9">
    <source>
        <dbReference type="PROSITE-ProRule" id="PRU00282"/>
    </source>
</evidence>
<dbReference type="EMBL" id="JBBJBU010000001">
    <property type="protein sequence ID" value="KAK7207473.1"/>
    <property type="molecule type" value="Genomic_DNA"/>
</dbReference>
<keyword evidence="3 10" id="KW-0813">Transport</keyword>
<keyword evidence="12" id="KW-1185">Reference proteome</keyword>